<name>A0A285VC91_9ACTN</name>
<feature type="region of interest" description="Disordered" evidence="1">
    <location>
        <begin position="1"/>
        <end position="31"/>
    </location>
</feature>
<evidence type="ECO:0000313" key="2">
    <source>
        <dbReference type="EMBL" id="SOC50121.1"/>
    </source>
</evidence>
<sequence>MTEQSPRTGAARDVPPPRPVTPTPAPVEESGLARAARALADAVSGLLGGAEPAPGEAAGEAPGRSARTGLRDVLGAVVTAVGAAVGGGRDAPPEGSVPADGPADDPGRSPGAVLGDLLSAAAPRLPIRDAGRLRAAHPGVSDAGIADALVARSARLTAGIGAATGGFSAAHWFAPPSLLVVPLELGAETLLTAAVEVVLIGELHELHGRPAPGDARARGAAYLSSWSAQRSVQSAAGFGSVLGVAGLNALRRRVGRRLVGSVPAAAPLLLGAALAGRSNRRATETLARRVLRDLRGGA</sequence>
<feature type="region of interest" description="Disordered" evidence="1">
    <location>
        <begin position="46"/>
        <end position="66"/>
    </location>
</feature>
<gene>
    <name evidence="2" type="ORF">SAMN05660748_2860</name>
</gene>
<evidence type="ECO:0000313" key="3">
    <source>
        <dbReference type="Proteomes" id="UP000219435"/>
    </source>
</evidence>
<evidence type="ECO:0000256" key="1">
    <source>
        <dbReference type="SAM" id="MobiDB-lite"/>
    </source>
</evidence>
<feature type="compositionally biased region" description="Pro residues" evidence="1">
    <location>
        <begin position="14"/>
        <end position="25"/>
    </location>
</feature>
<accession>A0A285VC91</accession>
<feature type="region of interest" description="Disordered" evidence="1">
    <location>
        <begin position="84"/>
        <end position="114"/>
    </location>
</feature>
<proteinExistence type="predicted"/>
<keyword evidence="3" id="KW-1185">Reference proteome</keyword>
<dbReference type="AlphaFoldDB" id="A0A285VC91"/>
<dbReference type="OrthoDB" id="5195644at2"/>
<protein>
    <submittedName>
        <fullName evidence="2">Uncharacterized protein</fullName>
    </submittedName>
</protein>
<organism evidence="2 3">
    <name type="scientific">Blastococcus aggregatus</name>
    <dbReference type="NCBI Taxonomy" id="38502"/>
    <lineage>
        <taxon>Bacteria</taxon>
        <taxon>Bacillati</taxon>
        <taxon>Actinomycetota</taxon>
        <taxon>Actinomycetes</taxon>
        <taxon>Geodermatophilales</taxon>
        <taxon>Geodermatophilaceae</taxon>
        <taxon>Blastococcus</taxon>
    </lineage>
</organism>
<feature type="compositionally biased region" description="Low complexity" evidence="1">
    <location>
        <begin position="49"/>
        <end position="63"/>
    </location>
</feature>
<dbReference type="RefSeq" id="WP_097195689.1">
    <property type="nucleotide sequence ID" value="NZ_OBQI01000004.1"/>
</dbReference>
<reference evidence="3" key="1">
    <citation type="submission" date="2017-08" db="EMBL/GenBank/DDBJ databases">
        <authorList>
            <person name="Varghese N."/>
            <person name="Submissions S."/>
        </authorList>
    </citation>
    <scope>NUCLEOTIDE SEQUENCE [LARGE SCALE GENOMIC DNA]</scope>
    <source>
        <strain evidence="3">DSM 4725</strain>
    </source>
</reference>
<dbReference type="Proteomes" id="UP000219435">
    <property type="component" value="Unassembled WGS sequence"/>
</dbReference>
<dbReference type="EMBL" id="OBQI01000004">
    <property type="protein sequence ID" value="SOC50121.1"/>
    <property type="molecule type" value="Genomic_DNA"/>
</dbReference>